<dbReference type="Proteomes" id="UP001056120">
    <property type="component" value="Linkage Group LG14"/>
</dbReference>
<sequence>MKGNKLNDYVFYLLVWNSTQLGLIPAIPHLSHAVILLFKLREMILKFASVVLLLGILFVWILLKLITLLQ</sequence>
<proteinExistence type="predicted"/>
<keyword evidence="2" id="KW-1185">Reference proteome</keyword>
<reference evidence="1 2" key="2">
    <citation type="journal article" date="2022" name="Mol. Ecol. Resour.">
        <title>The genomes of chicory, endive, great burdock and yacon provide insights into Asteraceae paleo-polyploidization history and plant inulin production.</title>
        <authorList>
            <person name="Fan W."/>
            <person name="Wang S."/>
            <person name="Wang H."/>
            <person name="Wang A."/>
            <person name="Jiang F."/>
            <person name="Liu H."/>
            <person name="Zhao H."/>
            <person name="Xu D."/>
            <person name="Zhang Y."/>
        </authorList>
    </citation>
    <scope>NUCLEOTIDE SEQUENCE [LARGE SCALE GENOMIC DNA]</scope>
    <source>
        <strain evidence="2">cv. Yunnan</strain>
        <tissue evidence="1">Leaves</tissue>
    </source>
</reference>
<organism evidence="1 2">
    <name type="scientific">Smallanthus sonchifolius</name>
    <dbReference type="NCBI Taxonomy" id="185202"/>
    <lineage>
        <taxon>Eukaryota</taxon>
        <taxon>Viridiplantae</taxon>
        <taxon>Streptophyta</taxon>
        <taxon>Embryophyta</taxon>
        <taxon>Tracheophyta</taxon>
        <taxon>Spermatophyta</taxon>
        <taxon>Magnoliopsida</taxon>
        <taxon>eudicotyledons</taxon>
        <taxon>Gunneridae</taxon>
        <taxon>Pentapetalae</taxon>
        <taxon>asterids</taxon>
        <taxon>campanulids</taxon>
        <taxon>Asterales</taxon>
        <taxon>Asteraceae</taxon>
        <taxon>Asteroideae</taxon>
        <taxon>Heliantheae alliance</taxon>
        <taxon>Millerieae</taxon>
        <taxon>Smallanthus</taxon>
    </lineage>
</organism>
<reference evidence="2" key="1">
    <citation type="journal article" date="2022" name="Mol. Ecol. Resour.">
        <title>The genomes of chicory, endive, great burdock and yacon provide insights into Asteraceae palaeo-polyploidization history and plant inulin production.</title>
        <authorList>
            <person name="Fan W."/>
            <person name="Wang S."/>
            <person name="Wang H."/>
            <person name="Wang A."/>
            <person name="Jiang F."/>
            <person name="Liu H."/>
            <person name="Zhao H."/>
            <person name="Xu D."/>
            <person name="Zhang Y."/>
        </authorList>
    </citation>
    <scope>NUCLEOTIDE SEQUENCE [LARGE SCALE GENOMIC DNA]</scope>
    <source>
        <strain evidence="2">cv. Yunnan</strain>
    </source>
</reference>
<evidence type="ECO:0000313" key="2">
    <source>
        <dbReference type="Proteomes" id="UP001056120"/>
    </source>
</evidence>
<protein>
    <submittedName>
        <fullName evidence="1">Uncharacterized protein</fullName>
    </submittedName>
</protein>
<gene>
    <name evidence="1" type="ORF">L1987_44400</name>
</gene>
<dbReference type="EMBL" id="CM042031">
    <property type="protein sequence ID" value="KAI3785284.1"/>
    <property type="molecule type" value="Genomic_DNA"/>
</dbReference>
<evidence type="ECO:0000313" key="1">
    <source>
        <dbReference type="EMBL" id="KAI3785284.1"/>
    </source>
</evidence>
<name>A0ACB9GPB4_9ASTR</name>
<comment type="caution">
    <text evidence="1">The sequence shown here is derived from an EMBL/GenBank/DDBJ whole genome shotgun (WGS) entry which is preliminary data.</text>
</comment>
<accession>A0ACB9GPB4</accession>